<keyword evidence="1" id="KW-0863">Zinc-finger</keyword>
<feature type="compositionally biased region" description="Polar residues" evidence="2">
    <location>
        <begin position="321"/>
        <end position="331"/>
    </location>
</feature>
<feature type="compositionally biased region" description="Basic and acidic residues" evidence="2">
    <location>
        <begin position="134"/>
        <end position="144"/>
    </location>
</feature>
<organism evidence="4 5">
    <name type="scientific">Phytophthora fragariaefolia</name>
    <dbReference type="NCBI Taxonomy" id="1490495"/>
    <lineage>
        <taxon>Eukaryota</taxon>
        <taxon>Sar</taxon>
        <taxon>Stramenopiles</taxon>
        <taxon>Oomycota</taxon>
        <taxon>Peronosporomycetes</taxon>
        <taxon>Peronosporales</taxon>
        <taxon>Peronosporaceae</taxon>
        <taxon>Phytophthora</taxon>
    </lineage>
</organism>
<gene>
    <name evidence="4" type="ORF">Pfra01_001648100</name>
</gene>
<feature type="compositionally biased region" description="Basic and acidic residues" evidence="2">
    <location>
        <begin position="208"/>
        <end position="219"/>
    </location>
</feature>
<evidence type="ECO:0000313" key="5">
    <source>
        <dbReference type="Proteomes" id="UP001165121"/>
    </source>
</evidence>
<dbReference type="Pfam" id="PF00098">
    <property type="entry name" value="zf-CCHC"/>
    <property type="match status" value="1"/>
</dbReference>
<feature type="region of interest" description="Disordered" evidence="2">
    <location>
        <begin position="269"/>
        <end position="353"/>
    </location>
</feature>
<accession>A0A9W6XUF2</accession>
<reference evidence="4" key="1">
    <citation type="submission" date="2023-04" db="EMBL/GenBank/DDBJ databases">
        <title>Phytophthora fragariaefolia NBRC 109709.</title>
        <authorList>
            <person name="Ichikawa N."/>
            <person name="Sato H."/>
            <person name="Tonouchi N."/>
        </authorList>
    </citation>
    <scope>NUCLEOTIDE SEQUENCE</scope>
    <source>
        <strain evidence="4">NBRC 109709</strain>
    </source>
</reference>
<evidence type="ECO:0000256" key="2">
    <source>
        <dbReference type="SAM" id="MobiDB-lite"/>
    </source>
</evidence>
<keyword evidence="1" id="KW-0479">Metal-binding</keyword>
<feature type="region of interest" description="Disordered" evidence="2">
    <location>
        <begin position="194"/>
        <end position="251"/>
    </location>
</feature>
<protein>
    <submittedName>
        <fullName evidence="4">Unnamed protein product</fullName>
    </submittedName>
</protein>
<dbReference type="PROSITE" id="PS50158">
    <property type="entry name" value="ZF_CCHC"/>
    <property type="match status" value="2"/>
</dbReference>
<dbReference type="OrthoDB" id="125001at2759"/>
<dbReference type="SUPFAM" id="SSF57756">
    <property type="entry name" value="Retrovirus zinc finger-like domains"/>
    <property type="match status" value="1"/>
</dbReference>
<dbReference type="GO" id="GO:0003676">
    <property type="term" value="F:nucleic acid binding"/>
    <property type="evidence" value="ECO:0007669"/>
    <property type="project" value="InterPro"/>
</dbReference>
<keyword evidence="5" id="KW-1185">Reference proteome</keyword>
<comment type="caution">
    <text evidence="4">The sequence shown here is derived from an EMBL/GenBank/DDBJ whole genome shotgun (WGS) entry which is preliminary data.</text>
</comment>
<proteinExistence type="predicted"/>
<feature type="domain" description="CCHC-type" evidence="3">
    <location>
        <begin position="169"/>
        <end position="184"/>
    </location>
</feature>
<evidence type="ECO:0000313" key="4">
    <source>
        <dbReference type="EMBL" id="GMF45697.1"/>
    </source>
</evidence>
<dbReference type="GO" id="GO:0008270">
    <property type="term" value="F:zinc ion binding"/>
    <property type="evidence" value="ECO:0007669"/>
    <property type="project" value="UniProtKB-KW"/>
</dbReference>
<feature type="compositionally biased region" description="Basic and acidic residues" evidence="2">
    <location>
        <begin position="228"/>
        <end position="249"/>
    </location>
</feature>
<feature type="domain" description="CCHC-type" evidence="3">
    <location>
        <begin position="150"/>
        <end position="165"/>
    </location>
</feature>
<feature type="compositionally biased region" description="Basic and acidic residues" evidence="2">
    <location>
        <begin position="287"/>
        <end position="302"/>
    </location>
</feature>
<keyword evidence="1" id="KW-0862">Zinc</keyword>
<feature type="region of interest" description="Disordered" evidence="2">
    <location>
        <begin position="71"/>
        <end position="145"/>
    </location>
</feature>
<dbReference type="InterPro" id="IPR001878">
    <property type="entry name" value="Znf_CCHC"/>
</dbReference>
<dbReference type="EMBL" id="BSXT01001875">
    <property type="protein sequence ID" value="GMF45697.1"/>
    <property type="molecule type" value="Genomic_DNA"/>
</dbReference>
<feature type="compositionally biased region" description="Low complexity" evidence="2">
    <location>
        <begin position="82"/>
        <end position="99"/>
    </location>
</feature>
<name>A0A9W6XUF2_9STRA</name>
<dbReference type="AlphaFoldDB" id="A0A9W6XUF2"/>
<dbReference type="SMART" id="SM00343">
    <property type="entry name" value="ZnF_C2HC"/>
    <property type="match status" value="2"/>
</dbReference>
<sequence>MVVPGIGGTGLPSTITGTAQALTSDGTVTQGEVALFTNPQGVYNAWSGTWDPPAGHQWNGKYWYEPKKAERKRTTAIDSGRAVAKPATKAKTKSESVVSSDDESDAKPKKKRFKATVKQATSGDNAGTRSRRNVQRDDQDDNVRRNGRACYHCGQSGHWATQCPNGAMCFACNQTGHYTRVCPDAEVKARNDAYLPSREQQPKASAGNEERTHLVREDPETMNDESEATIRGRDGQQATGDDRTVETRAMDQSVVKTAAVRSARETVTMCGANGGGSAPLPSSHNEQVPRGEVGDAHTKASESELGLSDDDNLHEDKYTKDSNAVTVTPRNEVTRCDSDESKSDDNGVSGGMIDDSVAQVRLARRRARKQAKRQRVKVVLARRQRVKLEAAAEEQLVADELRTARRKMR</sequence>
<feature type="compositionally biased region" description="Basic and acidic residues" evidence="2">
    <location>
        <begin position="332"/>
        <end position="345"/>
    </location>
</feature>
<dbReference type="InterPro" id="IPR036875">
    <property type="entry name" value="Znf_CCHC_sf"/>
</dbReference>
<evidence type="ECO:0000259" key="3">
    <source>
        <dbReference type="PROSITE" id="PS50158"/>
    </source>
</evidence>
<dbReference type="Proteomes" id="UP001165121">
    <property type="component" value="Unassembled WGS sequence"/>
</dbReference>
<evidence type="ECO:0000256" key="1">
    <source>
        <dbReference type="PROSITE-ProRule" id="PRU00047"/>
    </source>
</evidence>
<dbReference type="Gene3D" id="4.10.60.10">
    <property type="entry name" value="Zinc finger, CCHC-type"/>
    <property type="match status" value="1"/>
</dbReference>
<feature type="compositionally biased region" description="Polar residues" evidence="2">
    <location>
        <begin position="118"/>
        <end position="128"/>
    </location>
</feature>